<dbReference type="PATRIC" id="fig|1306954.6.peg.2162"/>
<dbReference type="Gene3D" id="3.40.50.850">
    <property type="entry name" value="Isochorismatase-like"/>
    <property type="match status" value="1"/>
</dbReference>
<dbReference type="InterPro" id="IPR036380">
    <property type="entry name" value="Isochorismatase-like_sf"/>
</dbReference>
<evidence type="ECO:0000313" key="2">
    <source>
        <dbReference type="Proteomes" id="UP000070282"/>
    </source>
</evidence>
<sequence length="79" mass="8679">MAFKYNRLNKDDVALLMVDQQSGLLSLVWAFSPDDFKNNVLALADIAKFFDIPTILVTGAMTSKVLAASWPSTCPIMPT</sequence>
<comment type="caution">
    <text evidence="1">The sequence shown here is derived from an EMBL/GenBank/DDBJ whole genome shotgun (WGS) entry which is preliminary data.</text>
</comment>
<dbReference type="EMBL" id="LOCO01000027">
    <property type="protein sequence ID" value="KXO06910.1"/>
    <property type="molecule type" value="Genomic_DNA"/>
</dbReference>
<reference evidence="2" key="1">
    <citation type="submission" date="2015-12" db="EMBL/GenBank/DDBJ databases">
        <authorList>
            <person name="Lima A."/>
            <person name="Farahani Zayas N."/>
            <person name="Castro Da Silva M.A."/>
            <person name="Cabral A."/>
            <person name="Pessatti M.L."/>
        </authorList>
    </citation>
    <scope>NUCLEOTIDE SEQUENCE [LARGE SCALE GENOMIC DNA]</scope>
    <source>
        <strain evidence="2">LAMA 842</strain>
    </source>
</reference>
<proteinExistence type="predicted"/>
<dbReference type="PANTHER" id="PTHR43559">
    <property type="entry name" value="HYDROLASE YCAC-RELATED"/>
    <property type="match status" value="1"/>
</dbReference>
<accession>A0A137S3A3</accession>
<organism evidence="1 2">
    <name type="scientific">Marinobacter excellens LAMA 842</name>
    <dbReference type="NCBI Taxonomy" id="1306954"/>
    <lineage>
        <taxon>Bacteria</taxon>
        <taxon>Pseudomonadati</taxon>
        <taxon>Pseudomonadota</taxon>
        <taxon>Gammaproteobacteria</taxon>
        <taxon>Pseudomonadales</taxon>
        <taxon>Marinobacteraceae</taxon>
        <taxon>Marinobacter</taxon>
    </lineage>
</organism>
<evidence type="ECO:0000313" key="1">
    <source>
        <dbReference type="EMBL" id="KXO06910.1"/>
    </source>
</evidence>
<dbReference type="PANTHER" id="PTHR43559:SF3">
    <property type="entry name" value="HYDROLASE YCAC-RELATED"/>
    <property type="match status" value="1"/>
</dbReference>
<protein>
    <submittedName>
        <fullName evidence="1">Nicotinamidase family protein YcaC</fullName>
    </submittedName>
</protein>
<dbReference type="SUPFAM" id="SSF52499">
    <property type="entry name" value="Isochorismatase-like hydrolases"/>
    <property type="match status" value="1"/>
</dbReference>
<name>A0A137S3A3_9GAMM</name>
<keyword evidence="2" id="KW-1185">Reference proteome</keyword>
<gene>
    <name evidence="1" type="ORF">J122_3593</name>
</gene>
<dbReference type="Proteomes" id="UP000070282">
    <property type="component" value="Unassembled WGS sequence"/>
</dbReference>
<dbReference type="AlphaFoldDB" id="A0A137S3A3"/>
<dbReference type="InterPro" id="IPR053152">
    <property type="entry name" value="Hydrolase_YcaC-like"/>
</dbReference>